<organism evidence="3 4">
    <name type="scientific">Candidatus Haliotispira prima</name>
    <dbReference type="NCBI Taxonomy" id="3034016"/>
    <lineage>
        <taxon>Bacteria</taxon>
        <taxon>Pseudomonadati</taxon>
        <taxon>Spirochaetota</taxon>
        <taxon>Spirochaetia</taxon>
        <taxon>Spirochaetales</taxon>
        <taxon>Spirochaetaceae</taxon>
        <taxon>Candidatus Haliotispira</taxon>
    </lineage>
</organism>
<dbReference type="InterPro" id="IPR050570">
    <property type="entry name" value="Cell_wall_metabolism_enzyme"/>
</dbReference>
<keyword evidence="4" id="KW-1185">Reference proteome</keyword>
<dbReference type="Pfam" id="PF01551">
    <property type="entry name" value="Peptidase_M23"/>
    <property type="match status" value="1"/>
</dbReference>
<evidence type="ECO:0000256" key="1">
    <source>
        <dbReference type="SAM" id="Phobius"/>
    </source>
</evidence>
<sequence length="345" mass="38351">MTDNKIKRIFRQHVQSRAIAVYAWLSQTVTLILVPGTHSRAVTVKFRPLWPIIFLISVAVVGAMSTVVLSNSAKTRLVRASLAGELDDSRQVLDDVHSQVESMVQLMDRFQNTISLFDSELEGGSDSGTDYSAQDFTDITAAVGMVGSSNMSDIDRLKLLNSSMENSMSPLKESLSLLANQQRLLRELPTMWPVKNRQARISFLFGPNLDPISRRRWYLHRGLDIAGNPGTPLVAAAGGKVAEVDYSPTGYGNYVVIKHKYGIYTLYAHQQRIFVSVGDIVSQGDTIGLMGATGRVTGPHVHFEIRIGSQIVDPIVYLRMSDVNRKEIDVFFDRKQRFGYVGGRD</sequence>
<dbReference type="PANTHER" id="PTHR21666:SF270">
    <property type="entry name" value="MUREIN HYDROLASE ACTIVATOR ENVC"/>
    <property type="match status" value="1"/>
</dbReference>
<dbReference type="InterPro" id="IPR011055">
    <property type="entry name" value="Dup_hybrid_motif"/>
</dbReference>
<keyword evidence="1" id="KW-0812">Transmembrane</keyword>
<name>A0ABY8MEH8_9SPIO</name>
<gene>
    <name evidence="3" type="ORF">P0082_07665</name>
</gene>
<protein>
    <submittedName>
        <fullName evidence="3">M23 family metallopeptidase</fullName>
        <ecNumber evidence="3">3.4.24.-</ecNumber>
    </submittedName>
</protein>
<dbReference type="CDD" id="cd12797">
    <property type="entry name" value="M23_peptidase"/>
    <property type="match status" value="1"/>
</dbReference>
<evidence type="ECO:0000259" key="2">
    <source>
        <dbReference type="Pfam" id="PF01551"/>
    </source>
</evidence>
<keyword evidence="3" id="KW-0378">Hydrolase</keyword>
<keyword evidence="1" id="KW-0472">Membrane</keyword>
<evidence type="ECO:0000313" key="3">
    <source>
        <dbReference type="EMBL" id="WGK68357.1"/>
    </source>
</evidence>
<dbReference type="GO" id="GO:0016787">
    <property type="term" value="F:hydrolase activity"/>
    <property type="evidence" value="ECO:0007669"/>
    <property type="project" value="UniProtKB-KW"/>
</dbReference>
<feature type="transmembrane region" description="Helical" evidence="1">
    <location>
        <begin position="20"/>
        <end position="37"/>
    </location>
</feature>
<dbReference type="SUPFAM" id="SSF51261">
    <property type="entry name" value="Duplicated hybrid motif"/>
    <property type="match status" value="1"/>
</dbReference>
<keyword evidence="1" id="KW-1133">Transmembrane helix</keyword>
<dbReference type="EMBL" id="CP123443">
    <property type="protein sequence ID" value="WGK68357.1"/>
    <property type="molecule type" value="Genomic_DNA"/>
</dbReference>
<dbReference type="EC" id="3.4.24.-" evidence="3"/>
<dbReference type="Proteomes" id="UP001228690">
    <property type="component" value="Chromosome"/>
</dbReference>
<feature type="domain" description="M23ase beta-sheet core" evidence="2">
    <location>
        <begin position="219"/>
        <end position="314"/>
    </location>
</feature>
<dbReference type="Gene3D" id="2.70.70.10">
    <property type="entry name" value="Glucose Permease (Domain IIA)"/>
    <property type="match status" value="1"/>
</dbReference>
<accession>A0ABY8MEH8</accession>
<dbReference type="RefSeq" id="WP_326926533.1">
    <property type="nucleotide sequence ID" value="NZ_CP123443.1"/>
</dbReference>
<proteinExistence type="predicted"/>
<dbReference type="PANTHER" id="PTHR21666">
    <property type="entry name" value="PEPTIDASE-RELATED"/>
    <property type="match status" value="1"/>
</dbReference>
<dbReference type="InterPro" id="IPR016047">
    <property type="entry name" value="M23ase_b-sheet_dom"/>
</dbReference>
<reference evidence="3 4" key="1">
    <citation type="submission" date="2023-04" db="EMBL/GenBank/DDBJ databases">
        <title>Spirochaete genome identified in red abalone sample constitutes a novel genus.</title>
        <authorList>
            <person name="Sharma S.P."/>
            <person name="Purcell C.M."/>
            <person name="Hyde J.R."/>
            <person name="Severin A.J."/>
        </authorList>
    </citation>
    <scope>NUCLEOTIDE SEQUENCE [LARGE SCALE GENOMIC DNA]</scope>
    <source>
        <strain evidence="3 4">SP-2023</strain>
    </source>
</reference>
<feature type="transmembrane region" description="Helical" evidence="1">
    <location>
        <begin position="49"/>
        <end position="69"/>
    </location>
</feature>
<evidence type="ECO:0000313" key="4">
    <source>
        <dbReference type="Proteomes" id="UP001228690"/>
    </source>
</evidence>